<evidence type="ECO:0000256" key="1">
    <source>
        <dbReference type="SAM" id="Phobius"/>
    </source>
</evidence>
<comment type="caution">
    <text evidence="2">The sequence shown here is derived from an EMBL/GenBank/DDBJ whole genome shotgun (WGS) entry which is preliminary data.</text>
</comment>
<reference evidence="3" key="1">
    <citation type="journal article" date="2019" name="Int. J. Syst. Evol. Microbiol.">
        <title>The Global Catalogue of Microorganisms (GCM) 10K type strain sequencing project: providing services to taxonomists for standard genome sequencing and annotation.</title>
        <authorList>
            <consortium name="The Broad Institute Genomics Platform"/>
            <consortium name="The Broad Institute Genome Sequencing Center for Infectious Disease"/>
            <person name="Wu L."/>
            <person name="Ma J."/>
        </authorList>
    </citation>
    <scope>NUCLEOTIDE SEQUENCE [LARGE SCALE GENOMIC DNA]</scope>
    <source>
        <strain evidence="3">KCTC 3950</strain>
    </source>
</reference>
<dbReference type="EMBL" id="JBHUME010000008">
    <property type="protein sequence ID" value="MFD2613188.1"/>
    <property type="molecule type" value="Genomic_DNA"/>
</dbReference>
<keyword evidence="1" id="KW-0812">Transmembrane</keyword>
<accession>A0ABW5PDX3</accession>
<proteinExistence type="predicted"/>
<protein>
    <submittedName>
        <fullName evidence="2">Uncharacterized protein</fullName>
    </submittedName>
</protein>
<evidence type="ECO:0000313" key="3">
    <source>
        <dbReference type="Proteomes" id="UP001597541"/>
    </source>
</evidence>
<evidence type="ECO:0000313" key="2">
    <source>
        <dbReference type="EMBL" id="MFD2613188.1"/>
    </source>
</evidence>
<organism evidence="2 3">
    <name type="scientific">Paenibacillus gansuensis</name>
    <dbReference type="NCBI Taxonomy" id="306542"/>
    <lineage>
        <taxon>Bacteria</taxon>
        <taxon>Bacillati</taxon>
        <taxon>Bacillota</taxon>
        <taxon>Bacilli</taxon>
        <taxon>Bacillales</taxon>
        <taxon>Paenibacillaceae</taxon>
        <taxon>Paenibacillus</taxon>
    </lineage>
</organism>
<dbReference type="Proteomes" id="UP001597541">
    <property type="component" value="Unassembled WGS sequence"/>
</dbReference>
<keyword evidence="3" id="KW-1185">Reference proteome</keyword>
<sequence length="85" mass="9168">MNRKFVLGFAGGAMSVVLFVIISRFAEDPGKTLQTLTGSLFITLGIFMLAKTLKVARKVRVQYRVRGYAVTALCFLLGIAVIAGA</sequence>
<feature type="transmembrane region" description="Helical" evidence="1">
    <location>
        <begin position="5"/>
        <end position="26"/>
    </location>
</feature>
<feature type="transmembrane region" description="Helical" evidence="1">
    <location>
        <begin position="32"/>
        <end position="53"/>
    </location>
</feature>
<keyword evidence="1" id="KW-1133">Transmembrane helix</keyword>
<keyword evidence="1" id="KW-0472">Membrane</keyword>
<gene>
    <name evidence="2" type="ORF">ACFSUF_12210</name>
</gene>
<feature type="transmembrane region" description="Helical" evidence="1">
    <location>
        <begin position="65"/>
        <end position="84"/>
    </location>
</feature>
<name>A0ABW5PDX3_9BACL</name>
<dbReference type="RefSeq" id="WP_377603192.1">
    <property type="nucleotide sequence ID" value="NZ_JBHUME010000008.1"/>
</dbReference>